<proteinExistence type="predicted"/>
<accession>A0AA35V2T5</accession>
<dbReference type="EMBL" id="OX465077">
    <property type="protein sequence ID" value="CAI9269374.1"/>
    <property type="molecule type" value="Genomic_DNA"/>
</dbReference>
<dbReference type="Proteomes" id="UP001177003">
    <property type="component" value="Chromosome 1"/>
</dbReference>
<protein>
    <submittedName>
        <fullName evidence="1">Uncharacterized protein</fullName>
    </submittedName>
</protein>
<dbReference type="AlphaFoldDB" id="A0AA35V2T5"/>
<organism evidence="1 2">
    <name type="scientific">Lactuca saligna</name>
    <name type="common">Willowleaf lettuce</name>
    <dbReference type="NCBI Taxonomy" id="75948"/>
    <lineage>
        <taxon>Eukaryota</taxon>
        <taxon>Viridiplantae</taxon>
        <taxon>Streptophyta</taxon>
        <taxon>Embryophyta</taxon>
        <taxon>Tracheophyta</taxon>
        <taxon>Spermatophyta</taxon>
        <taxon>Magnoliopsida</taxon>
        <taxon>eudicotyledons</taxon>
        <taxon>Gunneridae</taxon>
        <taxon>Pentapetalae</taxon>
        <taxon>asterids</taxon>
        <taxon>campanulids</taxon>
        <taxon>Asterales</taxon>
        <taxon>Asteraceae</taxon>
        <taxon>Cichorioideae</taxon>
        <taxon>Cichorieae</taxon>
        <taxon>Lactucinae</taxon>
        <taxon>Lactuca</taxon>
    </lineage>
</organism>
<gene>
    <name evidence="1" type="ORF">LSALG_LOCUS9753</name>
</gene>
<keyword evidence="2" id="KW-1185">Reference proteome</keyword>
<sequence length="248" mass="27772">MDLASLDLDCNPTILLNLPLAMYRLMIGHNHTPFPQQSTQEIFDFGPLMQDFESPVVEQEVFPLEGAQASGSSFKGPDLDISKGKNKLTESEFVDMALLQNKAFDLEQSSAKYDLIIRRQEIRISDLEKENSVKDAKISKLEANIGGLSALFFDLKQHLDQRFGDDFQPLSDEGEKIYVSSSGLVNPSSQPASERVVRPALDTNLDTFLSSGHVSAQERREKQIRVEQLRGKMLVIRHSDKNAPSDHP</sequence>
<name>A0AA35V2T5_LACSI</name>
<evidence type="ECO:0000313" key="1">
    <source>
        <dbReference type="EMBL" id="CAI9269374.1"/>
    </source>
</evidence>
<evidence type="ECO:0000313" key="2">
    <source>
        <dbReference type="Proteomes" id="UP001177003"/>
    </source>
</evidence>
<reference evidence="1" key="1">
    <citation type="submission" date="2023-04" db="EMBL/GenBank/DDBJ databases">
        <authorList>
            <person name="Vijverberg K."/>
            <person name="Xiong W."/>
            <person name="Schranz E."/>
        </authorList>
    </citation>
    <scope>NUCLEOTIDE SEQUENCE</scope>
</reference>